<dbReference type="Proteomes" id="UP001196413">
    <property type="component" value="Unassembled WGS sequence"/>
</dbReference>
<keyword evidence="2" id="KW-1185">Reference proteome</keyword>
<comment type="caution">
    <text evidence="1">The sequence shown here is derived from an EMBL/GenBank/DDBJ whole genome shotgun (WGS) entry which is preliminary data.</text>
</comment>
<dbReference type="AlphaFoldDB" id="A0AAD5R139"/>
<sequence>MGLHGKGSKFGNFSYLSGSERKSHMSAGVGECPKTSFKRTVRNVRRLQRD</sequence>
<accession>A0AAD5R139</accession>
<proteinExistence type="predicted"/>
<organism evidence="1 2">
    <name type="scientific">Parelaphostrongylus tenuis</name>
    <name type="common">Meningeal worm</name>
    <dbReference type="NCBI Taxonomy" id="148309"/>
    <lineage>
        <taxon>Eukaryota</taxon>
        <taxon>Metazoa</taxon>
        <taxon>Ecdysozoa</taxon>
        <taxon>Nematoda</taxon>
        <taxon>Chromadorea</taxon>
        <taxon>Rhabditida</taxon>
        <taxon>Rhabditina</taxon>
        <taxon>Rhabditomorpha</taxon>
        <taxon>Strongyloidea</taxon>
        <taxon>Metastrongylidae</taxon>
        <taxon>Parelaphostrongylus</taxon>
    </lineage>
</organism>
<reference evidence="1" key="1">
    <citation type="submission" date="2021-06" db="EMBL/GenBank/DDBJ databases">
        <title>Parelaphostrongylus tenuis whole genome reference sequence.</title>
        <authorList>
            <person name="Garwood T.J."/>
            <person name="Larsen P.A."/>
            <person name="Fountain-Jones N.M."/>
            <person name="Garbe J.R."/>
            <person name="Macchietto M.G."/>
            <person name="Kania S.A."/>
            <person name="Gerhold R.W."/>
            <person name="Richards J.E."/>
            <person name="Wolf T.M."/>
        </authorList>
    </citation>
    <scope>NUCLEOTIDE SEQUENCE</scope>
    <source>
        <strain evidence="1">MNPRO001-30</strain>
        <tissue evidence="1">Meninges</tissue>
    </source>
</reference>
<gene>
    <name evidence="1" type="ORF">KIN20_028547</name>
</gene>
<protein>
    <submittedName>
        <fullName evidence="1">Uncharacterized protein</fullName>
    </submittedName>
</protein>
<evidence type="ECO:0000313" key="2">
    <source>
        <dbReference type="Proteomes" id="UP001196413"/>
    </source>
</evidence>
<dbReference type="EMBL" id="JAHQIW010005955">
    <property type="protein sequence ID" value="KAJ1367606.1"/>
    <property type="molecule type" value="Genomic_DNA"/>
</dbReference>
<evidence type="ECO:0000313" key="1">
    <source>
        <dbReference type="EMBL" id="KAJ1367606.1"/>
    </source>
</evidence>
<name>A0AAD5R139_PARTN</name>